<proteinExistence type="predicted"/>
<organism evidence="1 2">
    <name type="scientific">Brachionus plicatilis</name>
    <name type="common">Marine rotifer</name>
    <name type="synonym">Brachionus muelleri</name>
    <dbReference type="NCBI Taxonomy" id="10195"/>
    <lineage>
        <taxon>Eukaryota</taxon>
        <taxon>Metazoa</taxon>
        <taxon>Spiralia</taxon>
        <taxon>Gnathifera</taxon>
        <taxon>Rotifera</taxon>
        <taxon>Eurotatoria</taxon>
        <taxon>Monogononta</taxon>
        <taxon>Pseudotrocha</taxon>
        <taxon>Ploima</taxon>
        <taxon>Brachionidae</taxon>
        <taxon>Brachionus</taxon>
    </lineage>
</organism>
<name>A0A3M7SV82_BRAPC</name>
<gene>
    <name evidence="1" type="ORF">BpHYR1_003307</name>
</gene>
<sequence>MLNYKQICLIHENLKIKNLHFLVKIYGLKNRKKKITKKTSFNRSSSLSSSSSLLSAGNPFCAPLLLRL</sequence>
<protein>
    <submittedName>
        <fullName evidence="1">Uncharacterized protein</fullName>
    </submittedName>
</protein>
<evidence type="ECO:0000313" key="2">
    <source>
        <dbReference type="Proteomes" id="UP000276133"/>
    </source>
</evidence>
<dbReference type="EMBL" id="REGN01000747">
    <property type="protein sequence ID" value="RNA39498.1"/>
    <property type="molecule type" value="Genomic_DNA"/>
</dbReference>
<dbReference type="AlphaFoldDB" id="A0A3M7SV82"/>
<accession>A0A3M7SV82</accession>
<keyword evidence="2" id="KW-1185">Reference proteome</keyword>
<dbReference type="Proteomes" id="UP000276133">
    <property type="component" value="Unassembled WGS sequence"/>
</dbReference>
<evidence type="ECO:0000313" key="1">
    <source>
        <dbReference type="EMBL" id="RNA39498.1"/>
    </source>
</evidence>
<reference evidence="1 2" key="1">
    <citation type="journal article" date="2018" name="Sci. Rep.">
        <title>Genomic signatures of local adaptation to the degree of environmental predictability in rotifers.</title>
        <authorList>
            <person name="Franch-Gras L."/>
            <person name="Hahn C."/>
            <person name="Garcia-Roger E.M."/>
            <person name="Carmona M.J."/>
            <person name="Serra M."/>
            <person name="Gomez A."/>
        </authorList>
    </citation>
    <scope>NUCLEOTIDE SEQUENCE [LARGE SCALE GENOMIC DNA]</scope>
    <source>
        <strain evidence="1">HYR1</strain>
    </source>
</reference>
<comment type="caution">
    <text evidence="1">The sequence shown here is derived from an EMBL/GenBank/DDBJ whole genome shotgun (WGS) entry which is preliminary data.</text>
</comment>